<proteinExistence type="predicted"/>
<name>A0A9W8CIS0_9FUNG</name>
<evidence type="ECO:0000313" key="1">
    <source>
        <dbReference type="EMBL" id="KAJ1643516.1"/>
    </source>
</evidence>
<evidence type="ECO:0000313" key="2">
    <source>
        <dbReference type="Proteomes" id="UP001145021"/>
    </source>
</evidence>
<accession>A0A9W8CIS0</accession>
<keyword evidence="2" id="KW-1185">Reference proteome</keyword>
<reference evidence="1" key="1">
    <citation type="submission" date="2022-07" db="EMBL/GenBank/DDBJ databases">
        <title>Phylogenomic reconstructions and comparative analyses of Kickxellomycotina fungi.</title>
        <authorList>
            <person name="Reynolds N.K."/>
            <person name="Stajich J.E."/>
            <person name="Barry K."/>
            <person name="Grigoriev I.V."/>
            <person name="Crous P."/>
            <person name="Smith M.E."/>
        </authorList>
    </citation>
    <scope>NUCLEOTIDE SEQUENCE</scope>
    <source>
        <strain evidence="1">NBRC 105413</strain>
    </source>
</reference>
<comment type="caution">
    <text evidence="1">The sequence shown here is derived from an EMBL/GenBank/DDBJ whole genome shotgun (WGS) entry which is preliminary data.</text>
</comment>
<sequence>MSEKESYGDKGGRCSVFEFSDIKALLQKTKCISGKPVPGQRIWIQPQDSPYHSILRKPDAQSTNAQRRVKFDLPSSPFDPEFDEIAGIDDDSSDCTFSQDFGPDGYLGGSNAKSLENPSASKNDRSNEDYLSSLKVQKIPLDCLQELIELGTLDRIMLCYTRDVGKLAIDSYRPFRSAYFYAIVIYHLSKTRTMHVDEISKICEAAVILNNVSSPMISKKDSSQKDISNLLLFLEQGVLFRGNIMKDIDDKEVLKSRALWASKDMETMSYAMDVGHQVAYLDQPVVNKFISSRSTELPVLDESLQFQIYGTVIELMQRSYKSQLHLSYVMFATLFAIVETNELIANEIIRSKYTGNINITAFNDYSDDTLSNIDNPIDEREQLSLLDWDFAAVIGYLLAYRFHTADESLTNMRARLGALSFSVDVTKDQPFPPILPLQDTKFHQYIHKYVNTIYARWPHGFVYMVIDEAVNAYNMIIQSIRNQQTNAE</sequence>
<dbReference type="AlphaFoldDB" id="A0A9W8CIS0"/>
<protein>
    <submittedName>
        <fullName evidence="1">Uncharacterized protein</fullName>
    </submittedName>
</protein>
<dbReference type="Proteomes" id="UP001145021">
    <property type="component" value="Unassembled WGS sequence"/>
</dbReference>
<dbReference type="EMBL" id="JANBOH010000247">
    <property type="protein sequence ID" value="KAJ1643516.1"/>
    <property type="molecule type" value="Genomic_DNA"/>
</dbReference>
<organism evidence="1 2">
    <name type="scientific">Coemansia asiatica</name>
    <dbReference type="NCBI Taxonomy" id="1052880"/>
    <lineage>
        <taxon>Eukaryota</taxon>
        <taxon>Fungi</taxon>
        <taxon>Fungi incertae sedis</taxon>
        <taxon>Zoopagomycota</taxon>
        <taxon>Kickxellomycotina</taxon>
        <taxon>Kickxellomycetes</taxon>
        <taxon>Kickxellales</taxon>
        <taxon>Kickxellaceae</taxon>
        <taxon>Coemansia</taxon>
    </lineage>
</organism>
<gene>
    <name evidence="1" type="ORF">LPJ64_004714</name>
</gene>